<dbReference type="AlphaFoldDB" id="A0AAX6MGV4"/>
<feature type="chain" id="PRO_5043321175" evidence="1">
    <location>
        <begin position="22"/>
        <end position="158"/>
    </location>
</feature>
<sequence length="158" mass="16544">MGNFTLRTALSIVAVAATGLAYPATEAPTPTPAAAPCTTGSPVVTAGYTINYAPAVPTVAFQNGYQPEEAWSKSHVIGTYTFGVPPPVESGFAYAQFKCQYYCNNAGGVGAGSFFVNYAGKDSNVGSYCTCFDELLKPETFVANEETLVGGWNHICAK</sequence>
<dbReference type="EMBL" id="JBANMG010000006">
    <property type="protein sequence ID" value="KAK6951686.1"/>
    <property type="molecule type" value="Genomic_DNA"/>
</dbReference>
<keyword evidence="1" id="KW-0732">Signal</keyword>
<gene>
    <name evidence="2" type="ORF">Daesc_006209</name>
</gene>
<comment type="caution">
    <text evidence="2">The sequence shown here is derived from an EMBL/GenBank/DDBJ whole genome shotgun (WGS) entry which is preliminary data.</text>
</comment>
<evidence type="ECO:0000313" key="2">
    <source>
        <dbReference type="EMBL" id="KAK6951686.1"/>
    </source>
</evidence>
<keyword evidence="3" id="KW-1185">Reference proteome</keyword>
<dbReference type="Proteomes" id="UP001369815">
    <property type="component" value="Unassembled WGS sequence"/>
</dbReference>
<organism evidence="2 3">
    <name type="scientific">Daldinia eschscholtzii</name>
    <dbReference type="NCBI Taxonomy" id="292717"/>
    <lineage>
        <taxon>Eukaryota</taxon>
        <taxon>Fungi</taxon>
        <taxon>Dikarya</taxon>
        <taxon>Ascomycota</taxon>
        <taxon>Pezizomycotina</taxon>
        <taxon>Sordariomycetes</taxon>
        <taxon>Xylariomycetidae</taxon>
        <taxon>Xylariales</taxon>
        <taxon>Hypoxylaceae</taxon>
        <taxon>Daldinia</taxon>
    </lineage>
</organism>
<feature type="signal peptide" evidence="1">
    <location>
        <begin position="1"/>
        <end position="21"/>
    </location>
</feature>
<protein>
    <submittedName>
        <fullName evidence="2">Uncharacterized protein</fullName>
    </submittedName>
</protein>
<accession>A0AAX6MGV4</accession>
<proteinExistence type="predicted"/>
<evidence type="ECO:0000313" key="3">
    <source>
        <dbReference type="Proteomes" id="UP001369815"/>
    </source>
</evidence>
<evidence type="ECO:0000256" key="1">
    <source>
        <dbReference type="SAM" id="SignalP"/>
    </source>
</evidence>
<name>A0AAX6MGV4_9PEZI</name>
<reference evidence="2 3" key="1">
    <citation type="journal article" date="2024" name="Front Chem Biol">
        <title>Unveiling the potential of Daldinia eschscholtzii MFLUCC 19-0629 through bioactivity and bioinformatics studies for enhanced sustainable agriculture production.</title>
        <authorList>
            <person name="Brooks S."/>
            <person name="Weaver J.A."/>
            <person name="Klomchit A."/>
            <person name="Alharthi S.A."/>
            <person name="Onlamun T."/>
            <person name="Nurani R."/>
            <person name="Vong T.K."/>
            <person name="Alberti F."/>
            <person name="Greco C."/>
        </authorList>
    </citation>
    <scope>NUCLEOTIDE SEQUENCE [LARGE SCALE GENOMIC DNA]</scope>
    <source>
        <strain evidence="2">MFLUCC 19-0629</strain>
    </source>
</reference>